<accession>A0A2V4BTQ8</accession>
<dbReference type="GO" id="GO:0016881">
    <property type="term" value="F:acid-amino acid ligase activity"/>
    <property type="evidence" value="ECO:0007669"/>
    <property type="project" value="UniProtKB-ARBA"/>
</dbReference>
<protein>
    <submittedName>
        <fullName evidence="4">IucA/IucC family protein</fullName>
    </submittedName>
</protein>
<dbReference type="SUPFAM" id="SSF55729">
    <property type="entry name" value="Acyl-CoA N-acyltransferases (Nat)"/>
    <property type="match status" value="1"/>
</dbReference>
<dbReference type="GO" id="GO:0016746">
    <property type="term" value="F:acyltransferase activity"/>
    <property type="evidence" value="ECO:0007669"/>
    <property type="project" value="InterPro"/>
</dbReference>
<dbReference type="Proteomes" id="UP000247903">
    <property type="component" value="Unassembled WGS sequence"/>
</dbReference>
<feature type="domain" description="Acyltransferase MbtK/IucB-like conserved" evidence="3">
    <location>
        <begin position="634"/>
        <end position="683"/>
    </location>
</feature>
<proteinExistence type="inferred from homology"/>
<gene>
    <name evidence="4" type="ORF">DMB65_04085</name>
</gene>
<evidence type="ECO:0000256" key="2">
    <source>
        <dbReference type="ARBA" id="ARBA00007832"/>
    </source>
</evidence>
<dbReference type="GO" id="GO:0019290">
    <property type="term" value="P:siderophore biosynthetic process"/>
    <property type="evidence" value="ECO:0007669"/>
    <property type="project" value="InterPro"/>
</dbReference>
<comment type="similarity">
    <text evidence="2">Belongs to the IucA/IucC family.</text>
</comment>
<dbReference type="InterPro" id="IPR016181">
    <property type="entry name" value="Acyl_CoA_acyltransferase"/>
</dbReference>
<dbReference type="InterPro" id="IPR019432">
    <property type="entry name" value="Acyltransferase_MbtK/IucB-like"/>
</dbReference>
<dbReference type="AlphaFoldDB" id="A0A2V4BTQ8"/>
<dbReference type="PANTHER" id="PTHR34384:SF5">
    <property type="entry name" value="L-2,3-DIAMINOPROPANOATE--CITRATE LIGASE"/>
    <property type="match status" value="1"/>
</dbReference>
<evidence type="ECO:0000259" key="3">
    <source>
        <dbReference type="SMART" id="SM01006"/>
    </source>
</evidence>
<dbReference type="SMART" id="SM01006">
    <property type="entry name" value="AlcB"/>
    <property type="match status" value="1"/>
</dbReference>
<evidence type="ECO:0000256" key="1">
    <source>
        <dbReference type="ARBA" id="ARBA00004924"/>
    </source>
</evidence>
<evidence type="ECO:0000313" key="5">
    <source>
        <dbReference type="Proteomes" id="UP000247903"/>
    </source>
</evidence>
<dbReference type="Pfam" id="PF13523">
    <property type="entry name" value="Acetyltransf_8"/>
    <property type="match status" value="1"/>
</dbReference>
<sequence>MNTSSHNPIAQEAVHITFTILLNCCLRELGNSSFYEGIPKYDPVLKSYMSKYNHKLHLKLDFPFDNIEIYAPIRYRSETFRHLYDFPVMERDLTTETIKEIDPDRLLELITNQVRQQYPLADSKNVKKRMQLSTEKIAQFLEHFKDSEQRFNKPEMTFIEAEQLFPAGHLLHPLTKGREGFTESEVLKYAPETGGLFQLYYFLVHPDLVTEKSVDDILPSDFAKATVVEANKKDKKGYDLLEKYPDWKVLPLHPWEAAHFKNQPLFDTLVKEHLIIDLGKFGKEFTATSSVRTVYNKESDYMYKFSLHVKITGAERINHHHELYRGYEVSRLMQTDWGANVRKTYPDIELICDPGFISVSYNGNVLDSFSTSVRYNPFKITGTEKEKNICLIASLCQDSILGDPSRIEHVIQKASQQTGLSIEKTSALWFKKYIDIIVTGVVKMFNEQGMFCEWHQQNTLVQLDAAFMPKKLFFRDNQSFLFRKSFEEQLNKIVPGLSENGKMFIPDDRLFNLLLHYFWVGNILAVVNTFGANGLTDEKTLLNMLYDKLEDLQKEDKSGLVAFILESRYWKVKGNLLTALNDIDCGGNPAGVTRINFPNVLHKRFFSEQLIHPKGKEIVYNRYFPKEDVTISLRPVDLENDLEMLHEWFHREHAKAAWKMDWTLRELEAYYRTLLPGDGLYSYIGMANGEPTFNIEIYWPTRDVLGDYYDVLPTDYGTHQFIAPTDPKQKFVSPSTQCMIDYVFAQSEVGKMVGEGAVDSRASMMNKAFHGFKIEKVIEMPHKTANLNFCYREWYWAKFPQNKDIIINIKAEHNLINQ</sequence>
<dbReference type="InterPro" id="IPR022770">
    <property type="entry name" value="IucA/IucC-like_C"/>
</dbReference>
<comment type="pathway">
    <text evidence="1">Siderophore biosynthesis.</text>
</comment>
<dbReference type="OrthoDB" id="2989563at2"/>
<dbReference type="EMBL" id="QJHK01000002">
    <property type="protein sequence ID" value="PXY42416.1"/>
    <property type="molecule type" value="Genomic_DNA"/>
</dbReference>
<name>A0A2V4BTQ8_9FLAO</name>
<dbReference type="InterPro" id="IPR037455">
    <property type="entry name" value="LucA/IucC-like"/>
</dbReference>
<dbReference type="RefSeq" id="WP_110305386.1">
    <property type="nucleotide sequence ID" value="NZ_QJHK01000002.1"/>
</dbReference>
<keyword evidence="5" id="KW-1185">Reference proteome</keyword>
<comment type="caution">
    <text evidence="4">The sequence shown here is derived from an EMBL/GenBank/DDBJ whole genome shotgun (WGS) entry which is preliminary data.</text>
</comment>
<dbReference type="Pfam" id="PF04183">
    <property type="entry name" value="IucA_IucC"/>
    <property type="match status" value="1"/>
</dbReference>
<dbReference type="Gene3D" id="6.10.250.3370">
    <property type="match status" value="1"/>
</dbReference>
<reference evidence="4 5" key="1">
    <citation type="submission" date="2018-05" db="EMBL/GenBank/DDBJ databases">
        <title>Flavobacterium sp. strain IMCC34759, incomplete genome.</title>
        <authorList>
            <person name="Joung Y."/>
            <person name="Cho J."/>
        </authorList>
    </citation>
    <scope>NUCLEOTIDE SEQUENCE [LARGE SCALE GENOMIC DNA]</scope>
    <source>
        <strain evidence="4 5">IMCC34759</strain>
    </source>
</reference>
<dbReference type="Gene3D" id="1.10.510.40">
    <property type="match status" value="1"/>
</dbReference>
<dbReference type="InterPro" id="IPR007310">
    <property type="entry name" value="Aerobactin_biosyn_IucA/IucC_N"/>
</dbReference>
<dbReference type="Gene3D" id="3.40.630.30">
    <property type="match status" value="1"/>
</dbReference>
<dbReference type="Pfam" id="PF06276">
    <property type="entry name" value="FhuF"/>
    <property type="match status" value="1"/>
</dbReference>
<dbReference type="PANTHER" id="PTHR34384">
    <property type="entry name" value="L-2,3-DIAMINOPROPANOATE--CITRATE LIGASE"/>
    <property type="match status" value="1"/>
</dbReference>
<organism evidence="4 5">
    <name type="scientific">Flavobacterium cheongpyeongense</name>
    <dbReference type="NCBI Taxonomy" id="2212651"/>
    <lineage>
        <taxon>Bacteria</taxon>
        <taxon>Pseudomonadati</taxon>
        <taxon>Bacteroidota</taxon>
        <taxon>Flavobacteriia</taxon>
        <taxon>Flavobacteriales</taxon>
        <taxon>Flavobacteriaceae</taxon>
        <taxon>Flavobacterium</taxon>
    </lineage>
</organism>
<evidence type="ECO:0000313" key="4">
    <source>
        <dbReference type="EMBL" id="PXY42416.1"/>
    </source>
</evidence>